<dbReference type="PANTHER" id="PTHR34611:SF2">
    <property type="entry name" value="INACTIVE RECOMBINATION-PROMOTING NUCLEASE-LIKE PROTEIN RPNE-RELATED"/>
    <property type="match status" value="1"/>
</dbReference>
<accession>A0A318KST4</accession>
<reference evidence="4 5" key="1">
    <citation type="submission" date="2018-05" db="EMBL/GenBank/DDBJ databases">
        <title>Genomic Encyclopedia of Type Strains, Phase IV (KMG-IV): sequencing the most valuable type-strain genomes for metagenomic binning, comparative biology and taxonomic classification.</title>
        <authorList>
            <person name="Goeker M."/>
        </authorList>
    </citation>
    <scope>NUCLEOTIDE SEQUENCE [LARGE SCALE GENOMIC DNA]</scope>
    <source>
        <strain evidence="4 5">DSM 29661</strain>
    </source>
</reference>
<dbReference type="NCBIfam" id="TIGR01784">
    <property type="entry name" value="T_den_put_tspse"/>
    <property type="match status" value="1"/>
</dbReference>
<dbReference type="Pfam" id="PF04754">
    <property type="entry name" value="Transposase_31"/>
    <property type="match status" value="1"/>
</dbReference>
<gene>
    <name evidence="4" type="ORF">DFR34_103224</name>
</gene>
<dbReference type="InterPro" id="IPR006842">
    <property type="entry name" value="Transposase_31"/>
</dbReference>
<evidence type="ECO:0000256" key="1">
    <source>
        <dbReference type="ARBA" id="ARBA00009787"/>
    </source>
</evidence>
<comment type="similarity">
    <text evidence="1">Belongs to the Rpn/YhgA-like nuclease family.</text>
</comment>
<sequence>MAHLHDSGYKYLFSHAELVQELLETFAPPGVSELLDYTTLRLESGNYVTPAMKPRADDLVWSVELQGRRIYLYLLLEFQSTPDDTMPMRMLQYVAALYDHLLRSKAVDIADGLPPVLPIVLYNGDARWRQSSELYSLIRPHPPVLKPFQPQLKFWLLDEGAFPAAELEDMQRVMAAIFCFEHTPDTAAAKRAIRSLADAIAKSPFKQRLDRVLAHWVKYRLETRMPGLNTPDADELTRGINMLETNIDRWEAQAIAKGMQQGIQQGMQQGVQQGMQLGEALLLQRQLTRRFGELSAAQQAKLAAATPAQLEIWGDRVLDAASLDEVFGDTRH</sequence>
<dbReference type="GO" id="GO:0006310">
    <property type="term" value="P:DNA recombination"/>
    <property type="evidence" value="ECO:0007669"/>
    <property type="project" value="TreeGrafter"/>
</dbReference>
<proteinExistence type="inferred from homology"/>
<dbReference type="InterPro" id="IPR025587">
    <property type="entry name" value="DUF4351"/>
</dbReference>
<keyword evidence="5" id="KW-1185">Reference proteome</keyword>
<feature type="domain" description="DUF4351" evidence="3">
    <location>
        <begin position="272"/>
        <end position="325"/>
    </location>
</feature>
<evidence type="ECO:0000259" key="3">
    <source>
        <dbReference type="Pfam" id="PF14261"/>
    </source>
</evidence>
<evidence type="ECO:0000259" key="2">
    <source>
        <dbReference type="Pfam" id="PF04754"/>
    </source>
</evidence>
<dbReference type="OrthoDB" id="932587at2"/>
<name>A0A318KST4_9NEIS</name>
<organism evidence="4 5">
    <name type="scientific">Rivihabitans pingtungensis</name>
    <dbReference type="NCBI Taxonomy" id="1054498"/>
    <lineage>
        <taxon>Bacteria</taxon>
        <taxon>Pseudomonadati</taxon>
        <taxon>Pseudomonadota</taxon>
        <taxon>Betaproteobacteria</taxon>
        <taxon>Neisseriales</taxon>
        <taxon>Aquaspirillaceae</taxon>
        <taxon>Rivihabitans</taxon>
    </lineage>
</organism>
<evidence type="ECO:0000313" key="5">
    <source>
        <dbReference type="Proteomes" id="UP000247555"/>
    </source>
</evidence>
<dbReference type="InterPro" id="IPR051699">
    <property type="entry name" value="Rpn/YhgA-like_nuclease"/>
</dbReference>
<dbReference type="EMBL" id="QJKI01000003">
    <property type="protein sequence ID" value="PXX80881.1"/>
    <property type="molecule type" value="Genomic_DNA"/>
</dbReference>
<dbReference type="Proteomes" id="UP000247555">
    <property type="component" value="Unassembled WGS sequence"/>
</dbReference>
<dbReference type="RefSeq" id="WP_110389908.1">
    <property type="nucleotide sequence ID" value="NZ_QJKI01000003.1"/>
</dbReference>
<dbReference type="AlphaFoldDB" id="A0A318KST4"/>
<comment type="caution">
    <text evidence="4">The sequence shown here is derived from an EMBL/GenBank/DDBJ whole genome shotgun (WGS) entry which is preliminary data.</text>
</comment>
<dbReference type="Pfam" id="PF14261">
    <property type="entry name" value="DUF4351"/>
    <property type="match status" value="1"/>
</dbReference>
<dbReference type="InterPro" id="IPR010106">
    <property type="entry name" value="RpnA"/>
</dbReference>
<evidence type="ECO:0000313" key="4">
    <source>
        <dbReference type="EMBL" id="PXX80881.1"/>
    </source>
</evidence>
<dbReference type="PANTHER" id="PTHR34611">
    <property type="match status" value="1"/>
</dbReference>
<dbReference type="GO" id="GO:1990238">
    <property type="term" value="F:double-stranded DNA endonuclease activity"/>
    <property type="evidence" value="ECO:0007669"/>
    <property type="project" value="TreeGrafter"/>
</dbReference>
<feature type="domain" description="Transposase (putative) YhgA-like" evidence="2">
    <location>
        <begin position="5"/>
        <end position="186"/>
    </location>
</feature>
<protein>
    <submittedName>
        <fullName evidence="4">Putative transposase/invertase (TIGR01784 family)</fullName>
    </submittedName>
</protein>